<keyword evidence="8 13" id="KW-0479">Metal-binding</keyword>
<evidence type="ECO:0000259" key="15">
    <source>
        <dbReference type="PROSITE" id="PS51918"/>
    </source>
</evidence>
<feature type="binding site" evidence="13 14">
    <location>
        <position position="154"/>
    </location>
    <ligand>
        <name>[2Fe-2S] cluster</name>
        <dbReference type="ChEBI" id="CHEBI:190135"/>
    </ligand>
</feature>
<evidence type="ECO:0000256" key="5">
    <source>
        <dbReference type="ARBA" id="ARBA00022679"/>
    </source>
</evidence>
<evidence type="ECO:0000256" key="12">
    <source>
        <dbReference type="ARBA" id="ARBA00051157"/>
    </source>
</evidence>
<dbReference type="NCBIfam" id="TIGR00433">
    <property type="entry name" value="bioB"/>
    <property type="match status" value="1"/>
</dbReference>
<evidence type="ECO:0000313" key="17">
    <source>
        <dbReference type="Proteomes" id="UP000244890"/>
    </source>
</evidence>
<comment type="cofactor">
    <cofactor evidence="13">
        <name>[2Fe-2S] cluster</name>
        <dbReference type="ChEBI" id="CHEBI:190135"/>
    </cofactor>
    <text evidence="13">Binds 1 [2Fe-2S] cluster. The cluster is coordinated with 3 cysteines and 1 arginine.</text>
</comment>
<gene>
    <name evidence="13 16" type="primary">bioB</name>
    <name evidence="16" type="ORF">CDV25_08855</name>
</gene>
<feature type="binding site" evidence="13 14">
    <location>
        <position position="61"/>
    </location>
    <ligand>
        <name>[2Fe-2S] cluster</name>
        <dbReference type="ChEBI" id="CHEBI:190135"/>
    </ligand>
</feature>
<dbReference type="Pfam" id="PF06968">
    <property type="entry name" value="BATS"/>
    <property type="match status" value="1"/>
</dbReference>
<dbReference type="Pfam" id="PF04055">
    <property type="entry name" value="Radical_SAM"/>
    <property type="match status" value="1"/>
</dbReference>
<comment type="cofactor">
    <cofactor evidence="14">
        <name>[2Fe-2S] cluster</name>
        <dbReference type="ChEBI" id="CHEBI:190135"/>
    </cofactor>
    <text evidence="14">Binds 1 [2Fe-2S] cluster. The cluster is coordinated with 3 cysteines and 1 arginine.</text>
</comment>
<name>A0A2U8FF03_9HELI</name>
<evidence type="ECO:0000256" key="10">
    <source>
        <dbReference type="ARBA" id="ARBA00023004"/>
    </source>
</evidence>
<dbReference type="NCBIfam" id="NF006308">
    <property type="entry name" value="PRK08508.1"/>
    <property type="match status" value="1"/>
</dbReference>
<evidence type="ECO:0000256" key="14">
    <source>
        <dbReference type="PIRSR" id="PIRSR001619-1"/>
    </source>
</evidence>
<dbReference type="CDD" id="cd01335">
    <property type="entry name" value="Radical_SAM"/>
    <property type="match status" value="1"/>
</dbReference>
<evidence type="ECO:0000256" key="11">
    <source>
        <dbReference type="ARBA" id="ARBA00023014"/>
    </source>
</evidence>
<evidence type="ECO:0000256" key="9">
    <source>
        <dbReference type="ARBA" id="ARBA00022756"/>
    </source>
</evidence>
<keyword evidence="5 13" id="KW-0808">Transferase</keyword>
<accession>A0A2U8FF03</accession>
<protein>
    <recommendedName>
        <fullName evidence="3 13">Biotin synthase</fullName>
        <ecNumber evidence="3 13">2.8.1.6</ecNumber>
    </recommendedName>
</protein>
<keyword evidence="7 13" id="KW-0001">2Fe-2S</keyword>
<dbReference type="Proteomes" id="UP000244890">
    <property type="component" value="Chromosome"/>
</dbReference>
<dbReference type="PANTHER" id="PTHR22976">
    <property type="entry name" value="BIOTIN SYNTHASE"/>
    <property type="match status" value="1"/>
</dbReference>
<evidence type="ECO:0000256" key="4">
    <source>
        <dbReference type="ARBA" id="ARBA00022485"/>
    </source>
</evidence>
<dbReference type="InterPro" id="IPR058240">
    <property type="entry name" value="rSAM_sf"/>
</dbReference>
<dbReference type="PANTHER" id="PTHR22976:SF2">
    <property type="entry name" value="BIOTIN SYNTHASE, MITOCHONDRIAL"/>
    <property type="match status" value="1"/>
</dbReference>
<comment type="subunit">
    <text evidence="13">Homodimer.</text>
</comment>
<dbReference type="GO" id="GO:0005506">
    <property type="term" value="F:iron ion binding"/>
    <property type="evidence" value="ECO:0007669"/>
    <property type="project" value="UniProtKB-UniRule"/>
</dbReference>
<dbReference type="InterPro" id="IPR024177">
    <property type="entry name" value="Biotin_synthase"/>
</dbReference>
<evidence type="ECO:0000256" key="3">
    <source>
        <dbReference type="ARBA" id="ARBA00012236"/>
    </source>
</evidence>
<comment type="cofactor">
    <cofactor evidence="13 14">
        <name>[4Fe-4S] cluster</name>
        <dbReference type="ChEBI" id="CHEBI:49883"/>
    </cofactor>
    <text evidence="13 14">Binds 1 [4Fe-4S] cluster. The cluster is coordinated with 3 cysteines and an exchangeable S-adenosyl-L-methionine.</text>
</comment>
<evidence type="ECO:0000256" key="13">
    <source>
        <dbReference type="HAMAP-Rule" id="MF_01694"/>
    </source>
</evidence>
<dbReference type="InterPro" id="IPR007197">
    <property type="entry name" value="rSAM"/>
</dbReference>
<dbReference type="KEGG" id="had:CDV25_08855"/>
<dbReference type="EC" id="2.8.1.6" evidence="3 13"/>
<feature type="binding site" evidence="13 14">
    <location>
        <position position="17"/>
    </location>
    <ligand>
        <name>[4Fe-4S] cluster</name>
        <dbReference type="ChEBI" id="CHEBI:49883"/>
        <note>4Fe-4S-S-AdoMet</note>
    </ligand>
</feature>
<dbReference type="GO" id="GO:0051539">
    <property type="term" value="F:4 iron, 4 sulfur cluster binding"/>
    <property type="evidence" value="ECO:0007669"/>
    <property type="project" value="UniProtKB-KW"/>
</dbReference>
<dbReference type="SFLD" id="SFLDG01278">
    <property type="entry name" value="biotin_synthase_like"/>
    <property type="match status" value="1"/>
</dbReference>
<dbReference type="InterPro" id="IPR002684">
    <property type="entry name" value="Biotin_synth/BioAB"/>
</dbReference>
<dbReference type="PROSITE" id="PS51918">
    <property type="entry name" value="RADICAL_SAM"/>
    <property type="match status" value="1"/>
</dbReference>
<feature type="binding site" evidence="13 14">
    <location>
        <position position="24"/>
    </location>
    <ligand>
        <name>[4Fe-4S] cluster</name>
        <dbReference type="ChEBI" id="CHEBI:49883"/>
        <note>4Fe-4S-S-AdoMet</note>
    </ligand>
</feature>
<dbReference type="AlphaFoldDB" id="A0A2U8FF03"/>
<keyword evidence="6 13" id="KW-0949">S-adenosyl-L-methionine</keyword>
<dbReference type="UniPathway" id="UPA00078">
    <property type="reaction ID" value="UER00162"/>
</dbReference>
<dbReference type="InterPro" id="IPR010722">
    <property type="entry name" value="BATS_dom"/>
</dbReference>
<dbReference type="Gene3D" id="3.20.20.70">
    <property type="entry name" value="Aldolase class I"/>
    <property type="match status" value="1"/>
</dbReference>
<dbReference type="GO" id="GO:0051537">
    <property type="term" value="F:2 iron, 2 sulfur cluster binding"/>
    <property type="evidence" value="ECO:0007669"/>
    <property type="project" value="UniProtKB-KW"/>
</dbReference>
<dbReference type="InterPro" id="IPR013785">
    <property type="entry name" value="Aldolase_TIM"/>
</dbReference>
<dbReference type="SUPFAM" id="SSF102114">
    <property type="entry name" value="Radical SAM enzymes"/>
    <property type="match status" value="1"/>
</dbReference>
<dbReference type="SFLD" id="SFLDS00029">
    <property type="entry name" value="Radical_SAM"/>
    <property type="match status" value="1"/>
</dbReference>
<evidence type="ECO:0000256" key="1">
    <source>
        <dbReference type="ARBA" id="ARBA00004942"/>
    </source>
</evidence>
<comment type="function">
    <text evidence="13">Catalyzes the conversion of dethiobiotin (DTB) to biotin by the insertion of a sulfur atom into dethiobiotin via a radical-based mechanism.</text>
</comment>
<dbReference type="HAMAP" id="MF_01694">
    <property type="entry name" value="BioB"/>
    <property type="match status" value="1"/>
</dbReference>
<dbReference type="OrthoDB" id="9786826at2"/>
<keyword evidence="4 13" id="KW-0004">4Fe-4S</keyword>
<evidence type="ECO:0000256" key="7">
    <source>
        <dbReference type="ARBA" id="ARBA00022714"/>
    </source>
</evidence>
<dbReference type="PIRSF" id="PIRSF001619">
    <property type="entry name" value="Biotin_synth"/>
    <property type="match status" value="1"/>
</dbReference>
<dbReference type="SMART" id="SM00729">
    <property type="entry name" value="Elp3"/>
    <property type="match status" value="1"/>
</dbReference>
<reference evidence="16 17" key="1">
    <citation type="submission" date="2017-06" db="EMBL/GenBank/DDBJ databases">
        <title>Complete genome of Helicobacter apodemus.</title>
        <authorList>
            <person name="Cho S."/>
        </authorList>
    </citation>
    <scope>NUCLEOTIDE SEQUENCE [LARGE SCALE GENOMIC DNA]</scope>
    <source>
        <strain evidence="17">SNUVETPUB-15-01</strain>
    </source>
</reference>
<dbReference type="SMART" id="SM00876">
    <property type="entry name" value="BATS"/>
    <property type="match status" value="1"/>
</dbReference>
<dbReference type="GO" id="GO:0009102">
    <property type="term" value="P:biotin biosynthetic process"/>
    <property type="evidence" value="ECO:0007669"/>
    <property type="project" value="UniProtKB-UniRule"/>
</dbReference>
<proteinExistence type="inferred from homology"/>
<dbReference type="SFLD" id="SFLDG01060">
    <property type="entry name" value="BATS_domain_containing"/>
    <property type="match status" value="1"/>
</dbReference>
<dbReference type="RefSeq" id="WP_108911636.1">
    <property type="nucleotide sequence ID" value="NZ_CP021886.1"/>
</dbReference>
<comment type="similarity">
    <text evidence="2 13">Belongs to the radical SAM superfamily. Biotin synthase family.</text>
</comment>
<feature type="binding site" evidence="13 14">
    <location>
        <position position="21"/>
    </location>
    <ligand>
        <name>[4Fe-4S] cluster</name>
        <dbReference type="ChEBI" id="CHEBI:49883"/>
        <note>4Fe-4S-S-AdoMet</note>
    </ligand>
</feature>
<feature type="domain" description="Radical SAM core" evidence="15">
    <location>
        <begin position="2"/>
        <end position="228"/>
    </location>
</feature>
<dbReference type="GO" id="GO:0004076">
    <property type="term" value="F:biotin synthase activity"/>
    <property type="evidence" value="ECO:0007669"/>
    <property type="project" value="UniProtKB-UniRule"/>
</dbReference>
<keyword evidence="11 13" id="KW-0411">Iron-sulfur</keyword>
<evidence type="ECO:0000256" key="2">
    <source>
        <dbReference type="ARBA" id="ARBA00010765"/>
    </source>
</evidence>
<dbReference type="EMBL" id="CP021886">
    <property type="protein sequence ID" value="AWI34860.1"/>
    <property type="molecule type" value="Genomic_DNA"/>
</dbReference>
<evidence type="ECO:0000256" key="8">
    <source>
        <dbReference type="ARBA" id="ARBA00022723"/>
    </source>
</evidence>
<comment type="caution">
    <text evidence="13">Lacks conserved residue(s) required for the propagation of feature annotation.</text>
</comment>
<keyword evidence="10 13" id="KW-0408">Iron</keyword>
<sequence>MSDIFLCTICNVSSGSCAEDCAYCTQSAKYNAEIERYRFKPIDKIVLEAKNAADNGALGFCLVTSGRDLDDKRLEYITQATREILKQGLHLHLIGCSGIASKESLRALKEAGIASYNHNLEASKNFFPKICSTHSFNERYQTCENTLEVGLGLCSGGIFGMGESWQDRMDLLYALKTLNPHSAPINFFIPNPALPLEQKVLNKNEALECVKLAREYLPSARLMIAGGRESVFGEEQKELFECGINAVVLGDYLTTKGNTPKDEVKRIKEYGYNIATSCE</sequence>
<evidence type="ECO:0000256" key="6">
    <source>
        <dbReference type="ARBA" id="ARBA00022691"/>
    </source>
</evidence>
<comment type="catalytic activity">
    <reaction evidence="12 13">
        <text>(4R,5S)-dethiobiotin + (sulfur carrier)-SH + 2 reduced [2Fe-2S]-[ferredoxin] + 2 S-adenosyl-L-methionine = (sulfur carrier)-H + biotin + 2 5'-deoxyadenosine + 2 L-methionine + 2 oxidized [2Fe-2S]-[ferredoxin]</text>
        <dbReference type="Rhea" id="RHEA:22060"/>
        <dbReference type="Rhea" id="RHEA-COMP:10000"/>
        <dbReference type="Rhea" id="RHEA-COMP:10001"/>
        <dbReference type="Rhea" id="RHEA-COMP:14737"/>
        <dbReference type="Rhea" id="RHEA-COMP:14739"/>
        <dbReference type="ChEBI" id="CHEBI:17319"/>
        <dbReference type="ChEBI" id="CHEBI:29917"/>
        <dbReference type="ChEBI" id="CHEBI:33737"/>
        <dbReference type="ChEBI" id="CHEBI:33738"/>
        <dbReference type="ChEBI" id="CHEBI:57586"/>
        <dbReference type="ChEBI" id="CHEBI:57844"/>
        <dbReference type="ChEBI" id="CHEBI:59789"/>
        <dbReference type="ChEBI" id="CHEBI:64428"/>
        <dbReference type="ChEBI" id="CHEBI:149473"/>
        <dbReference type="EC" id="2.8.1.6"/>
    </reaction>
</comment>
<comment type="pathway">
    <text evidence="1 13">Cofactor biosynthesis; biotin biosynthesis; biotin from 7,8-diaminononanoate: step 2/2.</text>
</comment>
<keyword evidence="9 13" id="KW-0093">Biotin biosynthesis</keyword>
<organism evidence="16 17">
    <name type="scientific">Helicobacter apodemus</name>
    <dbReference type="NCBI Taxonomy" id="135569"/>
    <lineage>
        <taxon>Bacteria</taxon>
        <taxon>Pseudomonadati</taxon>
        <taxon>Campylobacterota</taxon>
        <taxon>Epsilonproteobacteria</taxon>
        <taxon>Campylobacterales</taxon>
        <taxon>Helicobacteraceae</taxon>
        <taxon>Helicobacter</taxon>
    </lineage>
</organism>
<evidence type="ECO:0000313" key="16">
    <source>
        <dbReference type="EMBL" id="AWI34860.1"/>
    </source>
</evidence>
<dbReference type="InterPro" id="IPR006638">
    <property type="entry name" value="Elp3/MiaA/NifB-like_rSAM"/>
</dbReference>